<feature type="compositionally biased region" description="Basic and acidic residues" evidence="1">
    <location>
        <begin position="130"/>
        <end position="139"/>
    </location>
</feature>
<keyword evidence="3" id="KW-1185">Reference proteome</keyword>
<reference evidence="3" key="1">
    <citation type="journal article" date="2019" name="Int. J. Syst. Evol. Microbiol.">
        <title>The Global Catalogue of Microorganisms (GCM) 10K type strain sequencing project: providing services to taxonomists for standard genome sequencing and annotation.</title>
        <authorList>
            <consortium name="The Broad Institute Genomics Platform"/>
            <consortium name="The Broad Institute Genome Sequencing Center for Infectious Disease"/>
            <person name="Wu L."/>
            <person name="Ma J."/>
        </authorList>
    </citation>
    <scope>NUCLEOTIDE SEQUENCE [LARGE SCALE GENOMIC DNA]</scope>
    <source>
        <strain evidence="3">JCM 18081</strain>
    </source>
</reference>
<protein>
    <submittedName>
        <fullName evidence="2">Uncharacterized protein</fullName>
    </submittedName>
</protein>
<dbReference type="Proteomes" id="UP001501265">
    <property type="component" value="Unassembled WGS sequence"/>
</dbReference>
<organism evidence="2 3">
    <name type="scientific">Streptomyces ziwulingensis</name>
    <dbReference type="NCBI Taxonomy" id="1045501"/>
    <lineage>
        <taxon>Bacteria</taxon>
        <taxon>Bacillati</taxon>
        <taxon>Actinomycetota</taxon>
        <taxon>Actinomycetes</taxon>
        <taxon>Kitasatosporales</taxon>
        <taxon>Streptomycetaceae</taxon>
        <taxon>Streptomyces</taxon>
    </lineage>
</organism>
<feature type="region of interest" description="Disordered" evidence="1">
    <location>
        <begin position="166"/>
        <end position="207"/>
    </location>
</feature>
<gene>
    <name evidence="2" type="ORF">GCM10023220_04040</name>
</gene>
<evidence type="ECO:0000256" key="1">
    <source>
        <dbReference type="SAM" id="MobiDB-lite"/>
    </source>
</evidence>
<feature type="region of interest" description="Disordered" evidence="1">
    <location>
        <begin position="117"/>
        <end position="154"/>
    </location>
</feature>
<feature type="compositionally biased region" description="Gly residues" evidence="1">
    <location>
        <begin position="191"/>
        <end position="207"/>
    </location>
</feature>
<dbReference type="EMBL" id="BAABIG010000005">
    <property type="protein sequence ID" value="GAA4784008.1"/>
    <property type="molecule type" value="Genomic_DNA"/>
</dbReference>
<feature type="compositionally biased region" description="Polar residues" evidence="1">
    <location>
        <begin position="140"/>
        <end position="150"/>
    </location>
</feature>
<evidence type="ECO:0000313" key="3">
    <source>
        <dbReference type="Proteomes" id="UP001501265"/>
    </source>
</evidence>
<accession>A0ABP9APT4</accession>
<dbReference type="RefSeq" id="WP_345617029.1">
    <property type="nucleotide sequence ID" value="NZ_BAABIG010000005.1"/>
</dbReference>
<proteinExistence type="predicted"/>
<sequence>MSDDEKKPLTDQVADLRDQLGTLQSTLSNKAEKADLAKKADKEDKTTFLGLDVTHLTQEWKSLVVEVVGLKVAMDIIKFEIPSVIKFNEEALMKWAGVEYRQIGGEAGVVERWGRVRTRQGPNPPANETDTQRTARLQREAQQAQTTFDRTQSQITQLQQQSQTAMQQIQSSATGLRELEERARAAAAAVGGSGGGAGGGGAGAGSG</sequence>
<evidence type="ECO:0000313" key="2">
    <source>
        <dbReference type="EMBL" id="GAA4784008.1"/>
    </source>
</evidence>
<name>A0ABP9APT4_9ACTN</name>
<comment type="caution">
    <text evidence="2">The sequence shown here is derived from an EMBL/GenBank/DDBJ whole genome shotgun (WGS) entry which is preliminary data.</text>
</comment>